<evidence type="ECO:0000259" key="7">
    <source>
        <dbReference type="PROSITE" id="PS50983"/>
    </source>
</evidence>
<gene>
    <name evidence="8" type="ORF">CCAS_12725</name>
</gene>
<dbReference type="EMBL" id="CAFW01000094">
    <property type="protein sequence ID" value="CCE56011.1"/>
    <property type="molecule type" value="Genomic_DNA"/>
</dbReference>
<dbReference type="AlphaFoldDB" id="G7I0P6"/>
<dbReference type="PANTHER" id="PTHR30532">
    <property type="entry name" value="IRON III DICITRATE-BINDING PERIPLASMIC PROTEIN"/>
    <property type="match status" value="1"/>
</dbReference>
<dbReference type="Pfam" id="PF01497">
    <property type="entry name" value="Peripla_BP_2"/>
    <property type="match status" value="1"/>
</dbReference>
<name>G7I0P6_9CORY</name>
<protein>
    <submittedName>
        <fullName evidence="8">Iron-siderophore ABC transporter,substrate-binding protein</fullName>
    </submittedName>
</protein>
<feature type="chain" id="PRO_5039141366" evidence="6">
    <location>
        <begin position="28"/>
        <end position="360"/>
    </location>
</feature>
<evidence type="ECO:0000256" key="6">
    <source>
        <dbReference type="SAM" id="SignalP"/>
    </source>
</evidence>
<proteinExistence type="inferred from homology"/>
<reference evidence="8 9" key="1">
    <citation type="journal article" date="2012" name="J. Bacteriol.">
        <title>Genome Sequence of Corynebacterium casei UCMA 3821, Isolated from a Smear-Ripened Cheese.</title>
        <authorList>
            <person name="Monnet C."/>
            <person name="Loux V."/>
            <person name="Bento P."/>
            <person name="Gibrat J.F."/>
            <person name="Straub C."/>
            <person name="Bonnarme P."/>
            <person name="Landaud S."/>
            <person name="Irlinger F."/>
        </authorList>
    </citation>
    <scope>NUCLEOTIDE SEQUENCE [LARGE SCALE GENOMIC DNA]</scope>
    <source>
        <strain evidence="8 9">UCMA 3821</strain>
    </source>
</reference>
<dbReference type="GO" id="GO:1901678">
    <property type="term" value="P:iron coordination entity transport"/>
    <property type="evidence" value="ECO:0007669"/>
    <property type="project" value="UniProtKB-ARBA"/>
</dbReference>
<comment type="caution">
    <text evidence="8">The sequence shown here is derived from an EMBL/GenBank/DDBJ whole genome shotgun (WGS) entry which is preliminary data.</text>
</comment>
<evidence type="ECO:0000256" key="5">
    <source>
        <dbReference type="SAM" id="MobiDB-lite"/>
    </source>
</evidence>
<evidence type="ECO:0000313" key="9">
    <source>
        <dbReference type="Proteomes" id="UP000004840"/>
    </source>
</evidence>
<dbReference type="Proteomes" id="UP000004840">
    <property type="component" value="Unassembled WGS sequence"/>
</dbReference>
<dbReference type="GO" id="GO:0030288">
    <property type="term" value="C:outer membrane-bounded periplasmic space"/>
    <property type="evidence" value="ECO:0007669"/>
    <property type="project" value="TreeGrafter"/>
</dbReference>
<dbReference type="PROSITE" id="PS51257">
    <property type="entry name" value="PROKAR_LIPOPROTEIN"/>
    <property type="match status" value="1"/>
</dbReference>
<feature type="domain" description="Fe/B12 periplasmic-binding" evidence="7">
    <location>
        <begin position="88"/>
        <end position="360"/>
    </location>
</feature>
<keyword evidence="3" id="KW-0813">Transport</keyword>
<dbReference type="Gene3D" id="3.40.50.1980">
    <property type="entry name" value="Nitrogenase molybdenum iron protein domain"/>
    <property type="match status" value="2"/>
</dbReference>
<comment type="subcellular location">
    <subcellularLocation>
        <location evidence="1">Cell envelope</location>
    </subcellularLocation>
</comment>
<dbReference type="InterPro" id="IPR002491">
    <property type="entry name" value="ABC_transptr_periplasmic_BD"/>
</dbReference>
<dbReference type="RefSeq" id="WP_006823449.1">
    <property type="nucleotide sequence ID" value="NZ_CAFW01000094.1"/>
</dbReference>
<dbReference type="SUPFAM" id="SSF53807">
    <property type="entry name" value="Helical backbone' metal receptor"/>
    <property type="match status" value="1"/>
</dbReference>
<keyword evidence="4 6" id="KW-0732">Signal</keyword>
<feature type="signal peptide" evidence="6">
    <location>
        <begin position="1"/>
        <end position="27"/>
    </location>
</feature>
<evidence type="ECO:0000313" key="8">
    <source>
        <dbReference type="EMBL" id="CCE56011.1"/>
    </source>
</evidence>
<dbReference type="NCBIfam" id="NF008200">
    <property type="entry name" value="PRK10957.1"/>
    <property type="match status" value="1"/>
</dbReference>
<dbReference type="InterPro" id="IPR051313">
    <property type="entry name" value="Bact_iron-sidero_bind"/>
</dbReference>
<evidence type="ECO:0000256" key="2">
    <source>
        <dbReference type="ARBA" id="ARBA00008814"/>
    </source>
</evidence>
<sequence length="360" mass="38577">MRKYSLRIKHCGIALIGTAALSTGLVACSDADSSSNTNAQAASSETTKELESTDASDTESESIYPRTVETVDGQGNPVEITLEQEPERIVSASTTLTGALLALDAPVAGTAGGSKTSLPFNTDEGFAVQWADAAREQGLEETLYEREPDVEKILGANPDLVVMSSNGGDAATQYYDQIADLVPVIVIDYSQASWEDLIIQLGDALGLEEEADEATQTYEDRVSQVSDAINLPEQPVDIVTGTPDSLMIFNKHSAQGKLFSDIGFELAEIPNNAAPAANEARGDSTAIEPENIPVAITGESVFALSMTSNFITDEQLKSNPELTDHSFIKNDNLYALPDSAFRIDYFSAMELLDWAEETFA</sequence>
<organism evidence="8 9">
    <name type="scientific">Corynebacterium casei UCMA 3821</name>
    <dbReference type="NCBI Taxonomy" id="1110505"/>
    <lineage>
        <taxon>Bacteria</taxon>
        <taxon>Bacillati</taxon>
        <taxon>Actinomycetota</taxon>
        <taxon>Actinomycetes</taxon>
        <taxon>Mycobacteriales</taxon>
        <taxon>Corynebacteriaceae</taxon>
        <taxon>Corynebacterium</taxon>
    </lineage>
</organism>
<dbReference type="PROSITE" id="PS50983">
    <property type="entry name" value="FE_B12_PBP"/>
    <property type="match status" value="1"/>
</dbReference>
<feature type="region of interest" description="Disordered" evidence="5">
    <location>
        <begin position="32"/>
        <end position="63"/>
    </location>
</feature>
<dbReference type="PANTHER" id="PTHR30532:SF24">
    <property type="entry name" value="FERRIC ENTEROBACTIN-BINDING PERIPLASMIC PROTEIN FEPB"/>
    <property type="match status" value="1"/>
</dbReference>
<feature type="compositionally biased region" description="Low complexity" evidence="5">
    <location>
        <begin position="32"/>
        <end position="44"/>
    </location>
</feature>
<accession>G7I0P6</accession>
<comment type="similarity">
    <text evidence="2">Belongs to the bacterial solute-binding protein 8 family.</text>
</comment>
<evidence type="ECO:0000256" key="1">
    <source>
        <dbReference type="ARBA" id="ARBA00004196"/>
    </source>
</evidence>
<evidence type="ECO:0000256" key="4">
    <source>
        <dbReference type="ARBA" id="ARBA00022729"/>
    </source>
</evidence>
<evidence type="ECO:0000256" key="3">
    <source>
        <dbReference type="ARBA" id="ARBA00022448"/>
    </source>
</evidence>